<dbReference type="Proteomes" id="UP000569951">
    <property type="component" value="Unassembled WGS sequence"/>
</dbReference>
<dbReference type="SUPFAM" id="SSF53850">
    <property type="entry name" value="Periplasmic binding protein-like II"/>
    <property type="match status" value="1"/>
</dbReference>
<dbReference type="PIRSF" id="PIRSF002741">
    <property type="entry name" value="MppA"/>
    <property type="match status" value="1"/>
</dbReference>
<reference evidence="6 7" key="1">
    <citation type="submission" date="2020-08" db="EMBL/GenBank/DDBJ databases">
        <title>Genomic Encyclopedia of Type Strains, Phase IV (KMG-IV): sequencing the most valuable type-strain genomes for metagenomic binning, comparative biology and taxonomic classification.</title>
        <authorList>
            <person name="Goeker M."/>
        </authorList>
    </citation>
    <scope>NUCLEOTIDE SEQUENCE [LARGE SCALE GENOMIC DNA]</scope>
    <source>
        <strain evidence="6 7">DSM 21458</strain>
    </source>
</reference>
<dbReference type="InterPro" id="IPR000914">
    <property type="entry name" value="SBP_5_dom"/>
</dbReference>
<dbReference type="PANTHER" id="PTHR30290:SF9">
    <property type="entry name" value="OLIGOPEPTIDE-BINDING PROTEIN APPA"/>
    <property type="match status" value="1"/>
</dbReference>
<dbReference type="GO" id="GO:0015833">
    <property type="term" value="P:peptide transport"/>
    <property type="evidence" value="ECO:0007669"/>
    <property type="project" value="TreeGrafter"/>
</dbReference>
<dbReference type="GO" id="GO:1904680">
    <property type="term" value="F:peptide transmembrane transporter activity"/>
    <property type="evidence" value="ECO:0007669"/>
    <property type="project" value="TreeGrafter"/>
</dbReference>
<dbReference type="AlphaFoldDB" id="A0A841HYQ5"/>
<sequence length="546" mass="60217">MRRHTLLAAALTAGIISGIAYGQSCPKVGGTVTLAQNSEPGNLNPLIFPTTYDTNIQELVFNALVKPTGDLDYEGDLADSWTFSKDKKTITFKLNRKATWHDGKPVTARDVAFTFTSLADPKYNGGSYSEVQGIRGAVAYHDGKAKSVSGIRVVDDYTISITTDKVYAPILATLAGIRILPEHIYGKVPVENWQKDATNRNPVGSGPFVFKTFRSGELIELEANKNYFEGRPCLDRIIVRFGDANTMLAALVKGEVDAAPVPVPSVATVKSNPKLKLTTVNQLSFDYVGTNLRNPVLADPAVREAMAYAINRDAMVKGLMGGYGTVVDTVFPKSHWAYPKNVERIPYDPALARKTLEAAGWKLSGNTRSKAGKTLKFRLFYTTGNPVRERSAALIQANLRQVGIQVDLQAMDFPTLVTYLLPKDAKGTPRAVRASDFDLFILGFGIERDPSEYLSYFVPSDQPPNGYNFTGYTAKDGGDLLRAGQETVDTAQRRSLYNRFGLLMRKQLPWIPLTQPQALYAHQPRLHNFAPDIRGVNVNVTQWWVE</sequence>
<dbReference type="Gene3D" id="3.40.190.10">
    <property type="entry name" value="Periplasmic binding protein-like II"/>
    <property type="match status" value="1"/>
</dbReference>
<name>A0A841HYQ5_9DEIO</name>
<dbReference type="Pfam" id="PF00496">
    <property type="entry name" value="SBP_bac_5"/>
    <property type="match status" value="1"/>
</dbReference>
<evidence type="ECO:0000313" key="7">
    <source>
        <dbReference type="Proteomes" id="UP000569951"/>
    </source>
</evidence>
<gene>
    <name evidence="6" type="ORF">HNR42_000492</name>
</gene>
<proteinExistence type="inferred from homology"/>
<dbReference type="PANTHER" id="PTHR30290">
    <property type="entry name" value="PERIPLASMIC BINDING COMPONENT OF ABC TRANSPORTER"/>
    <property type="match status" value="1"/>
</dbReference>
<feature type="signal peptide" evidence="4">
    <location>
        <begin position="1"/>
        <end position="22"/>
    </location>
</feature>
<evidence type="ECO:0000313" key="6">
    <source>
        <dbReference type="EMBL" id="MBB6097078.1"/>
    </source>
</evidence>
<dbReference type="InterPro" id="IPR030678">
    <property type="entry name" value="Peptide/Ni-bd"/>
</dbReference>
<dbReference type="InterPro" id="IPR039424">
    <property type="entry name" value="SBP_5"/>
</dbReference>
<dbReference type="RefSeq" id="WP_183984177.1">
    <property type="nucleotide sequence ID" value="NZ_JACHHG010000002.1"/>
</dbReference>
<dbReference type="GO" id="GO:0042597">
    <property type="term" value="C:periplasmic space"/>
    <property type="evidence" value="ECO:0007669"/>
    <property type="project" value="UniProtKB-ARBA"/>
</dbReference>
<dbReference type="GO" id="GO:0043190">
    <property type="term" value="C:ATP-binding cassette (ABC) transporter complex"/>
    <property type="evidence" value="ECO:0007669"/>
    <property type="project" value="InterPro"/>
</dbReference>
<keyword evidence="2" id="KW-0813">Transport</keyword>
<dbReference type="Gene3D" id="3.90.76.10">
    <property type="entry name" value="Dipeptide-binding Protein, Domain 1"/>
    <property type="match status" value="1"/>
</dbReference>
<evidence type="ECO:0000256" key="1">
    <source>
        <dbReference type="ARBA" id="ARBA00005695"/>
    </source>
</evidence>
<protein>
    <submittedName>
        <fullName evidence="6">Peptide/nickel transport system substrate-binding protein</fullName>
    </submittedName>
</protein>
<evidence type="ECO:0000256" key="2">
    <source>
        <dbReference type="ARBA" id="ARBA00022448"/>
    </source>
</evidence>
<feature type="domain" description="Solute-binding protein family 5" evidence="5">
    <location>
        <begin position="73"/>
        <end position="460"/>
    </location>
</feature>
<comment type="caution">
    <text evidence="6">The sequence shown here is derived from an EMBL/GenBank/DDBJ whole genome shotgun (WGS) entry which is preliminary data.</text>
</comment>
<accession>A0A841HYQ5</accession>
<comment type="similarity">
    <text evidence="1">Belongs to the bacterial solute-binding protein 5 family.</text>
</comment>
<keyword evidence="3 4" id="KW-0732">Signal</keyword>
<organism evidence="6 7">
    <name type="scientific">Deinobacterium chartae</name>
    <dbReference type="NCBI Taxonomy" id="521158"/>
    <lineage>
        <taxon>Bacteria</taxon>
        <taxon>Thermotogati</taxon>
        <taxon>Deinococcota</taxon>
        <taxon>Deinococci</taxon>
        <taxon>Deinococcales</taxon>
        <taxon>Deinococcaceae</taxon>
        <taxon>Deinobacterium</taxon>
    </lineage>
</organism>
<dbReference type="EMBL" id="JACHHG010000002">
    <property type="protein sequence ID" value="MBB6097078.1"/>
    <property type="molecule type" value="Genomic_DNA"/>
</dbReference>
<feature type="chain" id="PRO_5032725123" evidence="4">
    <location>
        <begin position="23"/>
        <end position="546"/>
    </location>
</feature>
<keyword evidence="7" id="KW-1185">Reference proteome</keyword>
<evidence type="ECO:0000259" key="5">
    <source>
        <dbReference type="Pfam" id="PF00496"/>
    </source>
</evidence>
<evidence type="ECO:0000256" key="3">
    <source>
        <dbReference type="ARBA" id="ARBA00022729"/>
    </source>
</evidence>
<evidence type="ECO:0000256" key="4">
    <source>
        <dbReference type="SAM" id="SignalP"/>
    </source>
</evidence>
<dbReference type="Gene3D" id="3.10.105.10">
    <property type="entry name" value="Dipeptide-binding Protein, Domain 3"/>
    <property type="match status" value="1"/>
</dbReference>